<evidence type="ECO:0000313" key="2">
    <source>
        <dbReference type="Proteomes" id="UP000537260"/>
    </source>
</evidence>
<dbReference type="Gene3D" id="2.60.40.3440">
    <property type="match status" value="1"/>
</dbReference>
<name>A0A7Z0EHB1_9MICO</name>
<protein>
    <recommendedName>
        <fullName evidence="3">Tandem-95 repeat protein</fullName>
    </recommendedName>
</protein>
<comment type="caution">
    <text evidence="1">The sequence shown here is derived from an EMBL/GenBank/DDBJ whole genome shotgun (WGS) entry which is preliminary data.</text>
</comment>
<accession>A0A7Z0EHB1</accession>
<proteinExistence type="predicted"/>
<gene>
    <name evidence="1" type="ORF">HNR05_003302</name>
</gene>
<evidence type="ECO:0000313" key="1">
    <source>
        <dbReference type="EMBL" id="NYJ21511.1"/>
    </source>
</evidence>
<reference evidence="1 2" key="1">
    <citation type="submission" date="2020-07" db="EMBL/GenBank/DDBJ databases">
        <title>Sequencing the genomes of 1000 actinobacteria strains.</title>
        <authorList>
            <person name="Klenk H.-P."/>
        </authorList>
    </citation>
    <scope>NUCLEOTIDE SEQUENCE [LARGE SCALE GENOMIC DNA]</scope>
    <source>
        <strain evidence="1 2">LI1</strain>
    </source>
</reference>
<dbReference type="RefSeq" id="WP_179580099.1">
    <property type="nucleotide sequence ID" value="NZ_JACCFM010000001.1"/>
</dbReference>
<sequence>MAQSARKPWARAPQGQPASARRSTWLKVAAVTAAVALFAGAAVVASGFDVKQTPLNSSSIWALQSGSGNRYARVNTELRELDTIKTVRSPSTLVQTDTATLLLAQNNEKVVDVDPARPIDLADDAAGFGNTPAGTIGVVTSATHIGYLTSTGSVFVAPLVEGAAATPVQVDPFADDDVEKGSEPRRYASDVIALGTDGMLYSYSSAEKSVLRFDLDSFAVKGEDPVVSGPTDAGLQLSVVGSRWVLVNKTGDTLWLAGKPSQSVDLVAGYQLQKPSDAAASVRIADETGLTEVTFSDGKSTRLVGSAGVQLGVPAMPTSFGSDQFAAWIPSSGDAGTLWSAANGTTQLDFAGATLRTDPAPVFQDNGQLMILNDTQSGWVWTVPDGALVPSSQDWGIGLEQQQKKDDTVEEIAQVVDPQAPVAESDQFGVRAGALVTLPTLLNDHDANDDVLTIVPESLSGLPAEFGTLSVTDNAQSLAVQVADGASGTATFSYAVTDGTRQDGLNSTPATVTLTVHGDAENSAPVWCGVEGCLQDWPSPEVAPGGTVSVPVLPGWVDPDGDPLFVSSVVNQTGVGSVTSTPTGTLVFRHPDPSLQEALTVTILVTVSDVFGATSEKVLPISVTPTPQLTATPFAVQSAVGEQLTIDPAEHLSGASGAYRIGSATTPSAADATVGVSSGSSTIDFTATVPGNYRVDYTVSDAVSEVVSFVRIQVLADEATALSSAPVTVFVRPRADTSVDVFTAISNPANRVLLLSEALPEPAPGASLDVDVVGQSQLRVRGNTADEQPGKLGVVGYTVSDGTGNPLYTVSGIATIYLLAAPVAQAPIAVADTVVVRAGSQIDIPILDNDVAPDGNVLVLNPQSVQNESGEGLAFASGSTLRYLAPQTAGQYELRYTISVAGSPDLVDSTTVAVTVLPAGENRAPRPHTLTARVLSGESVRVPFDAFGVDPDGDAVALDRVLTQPASGTATLSATGDAILYSSVKGFKGAVDFAYRVRDSSGETGTALVRIGVLDRQSDPSPITFSDYVEVQAGADNQVIVHPAANDIDPAGGMLTLTGVRPDAAPSSAEFDAVATHIGRVTTKQVTLLAGEEPGTTTFVYEVTNEQGDIALGLIVMRVVRASVADFPIVQDTRLTLEERSTFPSGIDVVTGKVSWASGDVSGLKLALWKDAKGATASGWKISGPVPDAGLLVPFSLTGKNFQGDDVTTYGFVRIPAKNEIILALKQGNVTQKVKEDASVTFDMADLVSIPAREALELGNTDLRASGQRAEATCRIESGTTVTYTAGKGAPWTDSCTVPVRVAGQEDFTQLPVPIIIEPLEPEPELRAASLTQSPGAPPLRYDLGQMVTWPGKPNLSTLRYAIDYSGDQFTVTVDGSTLTVKAIDTATPGRDNTVTVKLTSHPNAVPAALSLKVGPAPSELPKGGTVARECSQAAGSSCVIDVIGAAGEVNLFPGTPLTVTSVSAASTCAGVSFSVAGSSQVKATWSVDAAGGKCQTSFVVSDAQGRASAGDRNGSVTLDLQGFPGTPSSVTQTAFDDGSLTLAVSPGAAASAYPALQGFTLLREGREVGSCDASGRCEPLTGQKNGAQNTFEARARNAVGTSLGAVNVVAWSYGVPGMGQASWKEAFDSRTTATTGAVDLSIPNTDPATRAYLVNGTEVAVSAAGSGTTVSNLTLPVGTQTLTIIPVSSFARPAGTGPTDKTETISVNASGSPSITPGSGSLTVTTTSITVPAPAPNANSTTRPTSMRFVAFRDGGAPTCSVDASGGNVMISGGKQSDTSTISDLVKNENYTVKVCYSNGFGLAEAVLGSDVPWAAPDAPVNYTYSITDGTTNGSFTLVQPFSGPAAPSRFTTKFVTSNEGWGEAPVITVQYCLILRPARCGPESSVVAADPGRPYQVEVTSVALTSCVPGESLGFTVDGRGTGAAVTTVASAEYLVPAPTVPDPNAQAWVAATAPFDQVPPNATKVRQVSWTVALGGTMTYSGSTPSEIECHQ</sequence>
<dbReference type="Proteomes" id="UP000537260">
    <property type="component" value="Unassembled WGS sequence"/>
</dbReference>
<organism evidence="1 2">
    <name type="scientific">Glaciibacter psychrotolerans</name>
    <dbReference type="NCBI Taxonomy" id="670054"/>
    <lineage>
        <taxon>Bacteria</taxon>
        <taxon>Bacillati</taxon>
        <taxon>Actinomycetota</taxon>
        <taxon>Actinomycetes</taxon>
        <taxon>Micrococcales</taxon>
        <taxon>Microbacteriaceae</taxon>
        <taxon>Glaciibacter</taxon>
    </lineage>
</organism>
<dbReference type="EMBL" id="JACCFM010000001">
    <property type="protein sequence ID" value="NYJ21511.1"/>
    <property type="molecule type" value="Genomic_DNA"/>
</dbReference>
<dbReference type="Pfam" id="PF17963">
    <property type="entry name" value="Big_9"/>
    <property type="match status" value="4"/>
</dbReference>
<keyword evidence="2" id="KW-1185">Reference proteome</keyword>
<evidence type="ECO:0008006" key="3">
    <source>
        <dbReference type="Google" id="ProtNLM"/>
    </source>
</evidence>